<name>A0A8S2E8D6_9BILA</name>
<comment type="caution">
    <text evidence="1">The sequence shown here is derived from an EMBL/GenBank/DDBJ whole genome shotgun (WGS) entry which is preliminary data.</text>
</comment>
<dbReference type="Proteomes" id="UP000682733">
    <property type="component" value="Unassembled WGS sequence"/>
</dbReference>
<dbReference type="EMBL" id="CAJOBA010025521">
    <property type="protein sequence ID" value="CAF3931370.1"/>
    <property type="molecule type" value="Genomic_DNA"/>
</dbReference>
<feature type="non-terminal residue" evidence="1">
    <location>
        <position position="1"/>
    </location>
</feature>
<dbReference type="Proteomes" id="UP000677228">
    <property type="component" value="Unassembled WGS sequence"/>
</dbReference>
<proteinExistence type="predicted"/>
<dbReference type="AlphaFoldDB" id="A0A8S2E8D6"/>
<evidence type="ECO:0000313" key="1">
    <source>
        <dbReference type="EMBL" id="CAF1138915.1"/>
    </source>
</evidence>
<sequence length="260" mass="29761">TVLTGSLDCHDFLSPNEYSMKHVGIQCFLVRKHVGDFNFSDPFNEPLSVQNAVNMRVLIASLKKQRHNLDEKKLCSTEKCLITTFHLRGIIEGIRNDGTFRITSGQKEMDALFNHSFMIVSHPLSGLNRKSPMPISIYEKRPKHTFCIKIHVRLICLLHPSYVTQDNEFLNVSTVVPSLWQLSGRQLVNCKITEPQSLDWKTCELQITEKTRINFAYVELNEIALELSSASKVKLTDLYYFKFDITVNVVAKLELGKCPK</sequence>
<evidence type="ECO:0000313" key="3">
    <source>
        <dbReference type="Proteomes" id="UP000677228"/>
    </source>
</evidence>
<organism evidence="1 3">
    <name type="scientific">Didymodactylos carnosus</name>
    <dbReference type="NCBI Taxonomy" id="1234261"/>
    <lineage>
        <taxon>Eukaryota</taxon>
        <taxon>Metazoa</taxon>
        <taxon>Spiralia</taxon>
        <taxon>Gnathifera</taxon>
        <taxon>Rotifera</taxon>
        <taxon>Eurotatoria</taxon>
        <taxon>Bdelloidea</taxon>
        <taxon>Philodinida</taxon>
        <taxon>Philodinidae</taxon>
        <taxon>Didymodactylos</taxon>
    </lineage>
</organism>
<reference evidence="1" key="1">
    <citation type="submission" date="2021-02" db="EMBL/GenBank/DDBJ databases">
        <authorList>
            <person name="Nowell W R."/>
        </authorList>
    </citation>
    <scope>NUCLEOTIDE SEQUENCE</scope>
</reference>
<accession>A0A8S2E8D6</accession>
<protein>
    <submittedName>
        <fullName evidence="1">Uncharacterized protein</fullName>
    </submittedName>
</protein>
<evidence type="ECO:0000313" key="2">
    <source>
        <dbReference type="EMBL" id="CAF3931370.1"/>
    </source>
</evidence>
<gene>
    <name evidence="1" type="ORF">OVA965_LOCUS21026</name>
    <name evidence="2" type="ORF">TMI583_LOCUS21580</name>
</gene>
<dbReference type="EMBL" id="CAJNOK010011386">
    <property type="protein sequence ID" value="CAF1138915.1"/>
    <property type="molecule type" value="Genomic_DNA"/>
</dbReference>